<dbReference type="Pfam" id="PF07452">
    <property type="entry name" value="CHRD"/>
    <property type="match status" value="2"/>
</dbReference>
<evidence type="ECO:0000313" key="3">
    <source>
        <dbReference type="Proteomes" id="UP000249819"/>
    </source>
</evidence>
<comment type="caution">
    <text evidence="2">The sequence shown here is derived from an EMBL/GenBank/DDBJ whole genome shotgun (WGS) entry which is preliminary data.</text>
</comment>
<evidence type="ECO:0000313" key="2">
    <source>
        <dbReference type="EMBL" id="RAJ87978.1"/>
    </source>
</evidence>
<dbReference type="PROSITE" id="PS51257">
    <property type="entry name" value="PROKAR_LIPOPROTEIN"/>
    <property type="match status" value="1"/>
</dbReference>
<keyword evidence="3" id="KW-1185">Reference proteome</keyword>
<protein>
    <submittedName>
        <fullName evidence="2">CHRD domain-containing protein</fullName>
    </submittedName>
</protein>
<accession>A0A327WCV4</accession>
<evidence type="ECO:0000259" key="1">
    <source>
        <dbReference type="SMART" id="SM00754"/>
    </source>
</evidence>
<dbReference type="RefSeq" id="WP_111590639.1">
    <property type="nucleotide sequence ID" value="NZ_QLMA01000001.1"/>
</dbReference>
<dbReference type="SMART" id="SM00754">
    <property type="entry name" value="CHRD"/>
    <property type="match status" value="2"/>
</dbReference>
<feature type="domain" description="CHRD" evidence="1">
    <location>
        <begin position="34"/>
        <end position="152"/>
    </location>
</feature>
<sequence length="267" mass="29003">MRQNPVFLFCMLMIAVYALVGCKKDPESNQFVLKMWNIQMKGANVVPATPGNGASAYALLYLRDDYQLYYDIYFDSLPGGIAPEGVDIRIGGPVQNNNTALLTLTGNFNGKKMSGNMPMPKLIADSLIKSAAYMQIVSKANPGGIVRGQLDKKIILSLDVNMDGSQVVPTANNTSTAKFSLRMTDDNIAWYAIDVKNLPAGDVLKEAHIHTPTGVTLLKLCSGAADYGVQMNMTITGEPLRALRSDPLYVDVHSTLFPNGLVRGLVR</sequence>
<gene>
    <name evidence="2" type="ORF">CLV59_101743</name>
</gene>
<proteinExistence type="predicted"/>
<dbReference type="EMBL" id="QLMA01000001">
    <property type="protein sequence ID" value="RAJ87978.1"/>
    <property type="molecule type" value="Genomic_DNA"/>
</dbReference>
<dbReference type="Proteomes" id="UP000249819">
    <property type="component" value="Unassembled WGS sequence"/>
</dbReference>
<reference evidence="2 3" key="1">
    <citation type="submission" date="2018-06" db="EMBL/GenBank/DDBJ databases">
        <title>Genomic Encyclopedia of Archaeal and Bacterial Type Strains, Phase II (KMG-II): from individual species to whole genera.</title>
        <authorList>
            <person name="Goeker M."/>
        </authorList>
    </citation>
    <scope>NUCLEOTIDE SEQUENCE [LARGE SCALE GENOMIC DNA]</scope>
    <source>
        <strain evidence="2 3">DSM 29821</strain>
    </source>
</reference>
<dbReference type="AlphaFoldDB" id="A0A327WCV4"/>
<dbReference type="InterPro" id="IPR010895">
    <property type="entry name" value="CHRD"/>
</dbReference>
<dbReference type="OrthoDB" id="571052at2"/>
<name>A0A327WCV4_9BACT</name>
<feature type="domain" description="CHRD" evidence="1">
    <location>
        <begin position="156"/>
        <end position="267"/>
    </location>
</feature>
<organism evidence="2 3">
    <name type="scientific">Chitinophaga dinghuensis</name>
    <dbReference type="NCBI Taxonomy" id="1539050"/>
    <lineage>
        <taxon>Bacteria</taxon>
        <taxon>Pseudomonadati</taxon>
        <taxon>Bacteroidota</taxon>
        <taxon>Chitinophagia</taxon>
        <taxon>Chitinophagales</taxon>
        <taxon>Chitinophagaceae</taxon>
        <taxon>Chitinophaga</taxon>
    </lineage>
</organism>